<gene>
    <name evidence="2" type="ORF">Celaphus_00016175</name>
</gene>
<keyword evidence="3" id="KW-1185">Reference proteome</keyword>
<dbReference type="OrthoDB" id="27962at2759"/>
<organism evidence="2 3">
    <name type="scientific">Cervus elaphus hippelaphus</name>
    <name type="common">European red deer</name>
    <dbReference type="NCBI Taxonomy" id="46360"/>
    <lineage>
        <taxon>Eukaryota</taxon>
        <taxon>Metazoa</taxon>
        <taxon>Chordata</taxon>
        <taxon>Craniata</taxon>
        <taxon>Vertebrata</taxon>
        <taxon>Euteleostomi</taxon>
        <taxon>Mammalia</taxon>
        <taxon>Eutheria</taxon>
        <taxon>Laurasiatheria</taxon>
        <taxon>Artiodactyla</taxon>
        <taxon>Ruminantia</taxon>
        <taxon>Pecora</taxon>
        <taxon>Cervidae</taxon>
        <taxon>Cervinae</taxon>
        <taxon>Cervus</taxon>
    </lineage>
</organism>
<evidence type="ECO:0000256" key="1">
    <source>
        <dbReference type="SAM" id="SignalP"/>
    </source>
</evidence>
<keyword evidence="1" id="KW-0732">Signal</keyword>
<accession>A0A212CEF2</accession>
<feature type="chain" id="PRO_5012623119" evidence="1">
    <location>
        <begin position="23"/>
        <end position="83"/>
    </location>
</feature>
<dbReference type="EMBL" id="MKHE01000021">
    <property type="protein sequence ID" value="OWK04340.1"/>
    <property type="molecule type" value="Genomic_DNA"/>
</dbReference>
<reference evidence="2 3" key="1">
    <citation type="journal article" date="2018" name="Mol. Genet. Genomics">
        <title>The red deer Cervus elaphus genome CerEla1.0: sequencing, annotating, genes, and chromosomes.</title>
        <authorList>
            <person name="Bana N.A."/>
            <person name="Nyiri A."/>
            <person name="Nagy J."/>
            <person name="Frank K."/>
            <person name="Nagy T."/>
            <person name="Steger V."/>
            <person name="Schiller M."/>
            <person name="Lakatos P."/>
            <person name="Sugar L."/>
            <person name="Horn P."/>
            <person name="Barta E."/>
            <person name="Orosz L."/>
        </authorList>
    </citation>
    <scope>NUCLEOTIDE SEQUENCE [LARGE SCALE GENOMIC DNA]</scope>
    <source>
        <strain evidence="2">Hungarian</strain>
    </source>
</reference>
<feature type="signal peptide" evidence="1">
    <location>
        <begin position="1"/>
        <end position="22"/>
    </location>
</feature>
<evidence type="ECO:0000313" key="2">
    <source>
        <dbReference type="EMBL" id="OWK04340.1"/>
    </source>
</evidence>
<dbReference type="AlphaFoldDB" id="A0A212CEF2"/>
<proteinExistence type="predicted"/>
<name>A0A212CEF2_CEREH</name>
<comment type="caution">
    <text evidence="2">The sequence shown here is derived from an EMBL/GenBank/DDBJ whole genome shotgun (WGS) entry which is preliminary data.</text>
</comment>
<sequence length="83" mass="9445">MERTSLLLVLWGALASWSQVLAKIPERKKLYGDFLSWKLEDTLAQFPLQPGKVATFTISIKVKLDFSCQENLLQDLSDGFWLG</sequence>
<evidence type="ECO:0000313" key="3">
    <source>
        <dbReference type="Proteomes" id="UP000242450"/>
    </source>
</evidence>
<dbReference type="Proteomes" id="UP000242450">
    <property type="component" value="Chromosome 21"/>
</dbReference>
<protein>
    <submittedName>
        <fullName evidence="2">TRAPPC9</fullName>
    </submittedName>
</protein>